<feature type="non-terminal residue" evidence="2">
    <location>
        <position position="1"/>
    </location>
</feature>
<dbReference type="Proteomes" id="UP000059680">
    <property type="component" value="Chromosome 3"/>
</dbReference>
<accession>A0A0P0VZP2</accession>
<feature type="compositionally biased region" description="Basic residues" evidence="1">
    <location>
        <begin position="112"/>
        <end position="140"/>
    </location>
</feature>
<dbReference type="PaxDb" id="39947-A0A0P0VZP2"/>
<protein>
    <submittedName>
        <fullName evidence="2">Os03g0584224 protein</fullName>
    </submittedName>
</protein>
<evidence type="ECO:0000313" key="2">
    <source>
        <dbReference type="EMBL" id="BAS85083.1"/>
    </source>
</evidence>
<name>A0A0P0VZP2_ORYSJ</name>
<keyword evidence="3" id="KW-1185">Reference proteome</keyword>
<reference evidence="3" key="1">
    <citation type="journal article" date="2005" name="Nature">
        <title>The map-based sequence of the rice genome.</title>
        <authorList>
            <consortium name="International rice genome sequencing project (IRGSP)"/>
            <person name="Matsumoto T."/>
            <person name="Wu J."/>
            <person name="Kanamori H."/>
            <person name="Katayose Y."/>
            <person name="Fujisawa M."/>
            <person name="Namiki N."/>
            <person name="Mizuno H."/>
            <person name="Yamamoto K."/>
            <person name="Antonio B.A."/>
            <person name="Baba T."/>
            <person name="Sakata K."/>
            <person name="Nagamura Y."/>
            <person name="Aoki H."/>
            <person name="Arikawa K."/>
            <person name="Arita K."/>
            <person name="Bito T."/>
            <person name="Chiden Y."/>
            <person name="Fujitsuka N."/>
            <person name="Fukunaka R."/>
            <person name="Hamada M."/>
            <person name="Harada C."/>
            <person name="Hayashi A."/>
            <person name="Hijishita S."/>
            <person name="Honda M."/>
            <person name="Hosokawa S."/>
            <person name="Ichikawa Y."/>
            <person name="Idonuma A."/>
            <person name="Iijima M."/>
            <person name="Ikeda M."/>
            <person name="Ikeno M."/>
            <person name="Ito K."/>
            <person name="Ito S."/>
            <person name="Ito T."/>
            <person name="Ito Y."/>
            <person name="Ito Y."/>
            <person name="Iwabuchi A."/>
            <person name="Kamiya K."/>
            <person name="Karasawa W."/>
            <person name="Kurita K."/>
            <person name="Katagiri S."/>
            <person name="Kikuta A."/>
            <person name="Kobayashi H."/>
            <person name="Kobayashi N."/>
            <person name="Machita K."/>
            <person name="Maehara T."/>
            <person name="Masukawa M."/>
            <person name="Mizubayashi T."/>
            <person name="Mukai Y."/>
            <person name="Nagasaki H."/>
            <person name="Nagata Y."/>
            <person name="Naito S."/>
            <person name="Nakashima M."/>
            <person name="Nakama Y."/>
            <person name="Nakamichi Y."/>
            <person name="Nakamura M."/>
            <person name="Meguro A."/>
            <person name="Negishi M."/>
            <person name="Ohta I."/>
            <person name="Ohta T."/>
            <person name="Okamoto M."/>
            <person name="Ono N."/>
            <person name="Saji S."/>
            <person name="Sakaguchi M."/>
            <person name="Sakai K."/>
            <person name="Shibata M."/>
            <person name="Shimokawa T."/>
            <person name="Song J."/>
            <person name="Takazaki Y."/>
            <person name="Terasawa K."/>
            <person name="Tsugane M."/>
            <person name="Tsuji K."/>
            <person name="Ueda S."/>
            <person name="Waki K."/>
            <person name="Yamagata H."/>
            <person name="Yamamoto M."/>
            <person name="Yamamoto S."/>
            <person name="Yamane H."/>
            <person name="Yoshiki S."/>
            <person name="Yoshihara R."/>
            <person name="Yukawa K."/>
            <person name="Zhong H."/>
            <person name="Yano M."/>
            <person name="Yuan Q."/>
            <person name="Ouyang S."/>
            <person name="Liu J."/>
            <person name="Jones K.M."/>
            <person name="Gansberger K."/>
            <person name="Moffat K."/>
            <person name="Hill J."/>
            <person name="Bera J."/>
            <person name="Fadrosh D."/>
            <person name="Jin S."/>
            <person name="Johri S."/>
            <person name="Kim M."/>
            <person name="Overton L."/>
            <person name="Reardon M."/>
            <person name="Tsitrin T."/>
            <person name="Vuong H."/>
            <person name="Weaver B."/>
            <person name="Ciecko A."/>
            <person name="Tallon L."/>
            <person name="Jackson J."/>
            <person name="Pai G."/>
            <person name="Aken S.V."/>
            <person name="Utterback T."/>
            <person name="Reidmuller S."/>
            <person name="Feldblyum T."/>
            <person name="Hsiao J."/>
            <person name="Zismann V."/>
            <person name="Iobst S."/>
            <person name="de Vazeille A.R."/>
            <person name="Buell C.R."/>
            <person name="Ying K."/>
            <person name="Li Y."/>
            <person name="Lu T."/>
            <person name="Huang Y."/>
            <person name="Zhao Q."/>
            <person name="Feng Q."/>
            <person name="Zhang L."/>
            <person name="Zhu J."/>
            <person name="Weng Q."/>
            <person name="Mu J."/>
            <person name="Lu Y."/>
            <person name="Fan D."/>
            <person name="Liu Y."/>
            <person name="Guan J."/>
            <person name="Zhang Y."/>
            <person name="Yu S."/>
            <person name="Liu X."/>
            <person name="Zhang Y."/>
            <person name="Hong G."/>
            <person name="Han B."/>
            <person name="Choisne N."/>
            <person name="Demange N."/>
            <person name="Orjeda G."/>
            <person name="Samain S."/>
            <person name="Cattolico L."/>
            <person name="Pelletier E."/>
            <person name="Couloux A."/>
            <person name="Segurens B."/>
            <person name="Wincker P."/>
            <person name="D'Hont A."/>
            <person name="Scarpelli C."/>
            <person name="Weissenbach J."/>
            <person name="Salanoubat M."/>
            <person name="Quetier F."/>
            <person name="Yu Y."/>
            <person name="Kim H.R."/>
            <person name="Rambo T."/>
            <person name="Currie J."/>
            <person name="Collura K."/>
            <person name="Luo M."/>
            <person name="Yang T."/>
            <person name="Ammiraju J.S.S."/>
            <person name="Engler F."/>
            <person name="Soderlund C."/>
            <person name="Wing R.A."/>
            <person name="Palmer L.E."/>
            <person name="de la Bastide M."/>
            <person name="Spiegel L."/>
            <person name="Nascimento L."/>
            <person name="Zutavern T."/>
            <person name="O'Shaughnessy A."/>
            <person name="Dike S."/>
            <person name="Dedhia N."/>
            <person name="Preston R."/>
            <person name="Balija V."/>
            <person name="McCombie W.R."/>
            <person name="Chow T."/>
            <person name="Chen H."/>
            <person name="Chung M."/>
            <person name="Chen C."/>
            <person name="Shaw J."/>
            <person name="Wu H."/>
            <person name="Hsiao K."/>
            <person name="Chao Y."/>
            <person name="Chu M."/>
            <person name="Cheng C."/>
            <person name="Hour A."/>
            <person name="Lee P."/>
            <person name="Lin S."/>
            <person name="Lin Y."/>
            <person name="Liou J."/>
            <person name="Liu S."/>
            <person name="Hsing Y."/>
            <person name="Raghuvanshi S."/>
            <person name="Mohanty A."/>
            <person name="Bharti A.K."/>
            <person name="Gaur A."/>
            <person name="Gupta V."/>
            <person name="Kumar D."/>
            <person name="Ravi V."/>
            <person name="Vij S."/>
            <person name="Kapur A."/>
            <person name="Khurana P."/>
            <person name="Khurana P."/>
            <person name="Khurana J.P."/>
            <person name="Tyagi A.K."/>
            <person name="Gaikwad K."/>
            <person name="Singh A."/>
            <person name="Dalal V."/>
            <person name="Srivastava S."/>
            <person name="Dixit A."/>
            <person name="Pal A.K."/>
            <person name="Ghazi I.A."/>
            <person name="Yadav M."/>
            <person name="Pandit A."/>
            <person name="Bhargava A."/>
            <person name="Sureshbabu K."/>
            <person name="Batra K."/>
            <person name="Sharma T.R."/>
            <person name="Mohapatra T."/>
            <person name="Singh N.K."/>
            <person name="Messing J."/>
            <person name="Nelson A.B."/>
            <person name="Fuks G."/>
            <person name="Kavchok S."/>
            <person name="Keizer G."/>
            <person name="Linton E."/>
            <person name="Llaca V."/>
            <person name="Song R."/>
            <person name="Tanyolac B."/>
            <person name="Young S."/>
            <person name="Ho-Il K."/>
            <person name="Hahn J.H."/>
            <person name="Sangsakoo G."/>
            <person name="Vanavichit A."/>
            <person name="de Mattos Luiz.A.T."/>
            <person name="Zimmer P.D."/>
            <person name="Malone G."/>
            <person name="Dellagostin O."/>
            <person name="de Oliveira A.C."/>
            <person name="Bevan M."/>
            <person name="Bancroft I."/>
            <person name="Minx P."/>
            <person name="Cordum H."/>
            <person name="Wilson R."/>
            <person name="Cheng Z."/>
            <person name="Jin W."/>
            <person name="Jiang J."/>
            <person name="Leong S.A."/>
            <person name="Iwama H."/>
            <person name="Gojobori T."/>
            <person name="Itoh T."/>
            <person name="Niimura Y."/>
            <person name="Fujii Y."/>
            <person name="Habara T."/>
            <person name="Sakai H."/>
            <person name="Sato Y."/>
            <person name="Wilson G."/>
            <person name="Kumar K."/>
            <person name="McCouch S."/>
            <person name="Juretic N."/>
            <person name="Hoen D."/>
            <person name="Wright S."/>
            <person name="Bruskiewich R."/>
            <person name="Bureau T."/>
            <person name="Miyao A."/>
            <person name="Hirochika H."/>
            <person name="Nishikawa T."/>
            <person name="Kadowaki K."/>
            <person name="Sugiura M."/>
            <person name="Burr B."/>
            <person name="Sasaki T."/>
        </authorList>
    </citation>
    <scope>NUCLEOTIDE SEQUENCE [LARGE SCALE GENOMIC DNA]</scope>
    <source>
        <strain evidence="3">cv. Nipponbare</strain>
    </source>
</reference>
<reference evidence="2 3" key="3">
    <citation type="journal article" date="2013" name="Rice">
        <title>Improvement of the Oryza sativa Nipponbare reference genome using next generation sequence and optical map data.</title>
        <authorList>
            <person name="Kawahara Y."/>
            <person name="de la Bastide M."/>
            <person name="Hamilton J.P."/>
            <person name="Kanamori H."/>
            <person name="McCombie W.R."/>
            <person name="Ouyang S."/>
            <person name="Schwartz D.C."/>
            <person name="Tanaka T."/>
            <person name="Wu J."/>
            <person name="Zhou S."/>
            <person name="Childs K.L."/>
            <person name="Davidson R.M."/>
            <person name="Lin H."/>
            <person name="Quesada-Ocampo L."/>
            <person name="Vaillancourt B."/>
            <person name="Sakai H."/>
            <person name="Lee S.S."/>
            <person name="Kim J."/>
            <person name="Numa H."/>
            <person name="Itoh T."/>
            <person name="Buell C.R."/>
            <person name="Matsumoto T."/>
        </authorList>
    </citation>
    <scope>NUCLEOTIDE SEQUENCE [LARGE SCALE GENOMIC DNA]</scope>
    <source>
        <strain evidence="3">cv. Nipponbare</strain>
    </source>
</reference>
<feature type="region of interest" description="Disordered" evidence="1">
    <location>
        <begin position="48"/>
        <end position="89"/>
    </location>
</feature>
<dbReference type="STRING" id="39947.A0A0P0VZP2"/>
<sequence length="140" mass="16486">NLRQRTRRRPAAYVSWAIAVPVPSSSRRQKRAAFLVFLTPEEIEEDIYAPPSPSLPSAPPSFSPSCHRSPLSRPRRCPPSHRVLTSSMAARRVERRLMEKEMEARLWSSRCSGRRREKKEKKGEKKRRRRKRKRRKKGEK</sequence>
<feature type="compositionally biased region" description="Low complexity" evidence="1">
    <location>
        <begin position="63"/>
        <end position="72"/>
    </location>
</feature>
<dbReference type="Gramene" id="Os03t0584224-00">
    <property type="protein sequence ID" value="Os03t0584224-00"/>
    <property type="gene ID" value="Os03g0584224"/>
</dbReference>
<feature type="region of interest" description="Disordered" evidence="1">
    <location>
        <begin position="102"/>
        <end position="140"/>
    </location>
</feature>
<feature type="compositionally biased region" description="Pro residues" evidence="1">
    <location>
        <begin position="50"/>
        <end position="62"/>
    </location>
</feature>
<reference evidence="2 3" key="2">
    <citation type="journal article" date="2013" name="Plant Cell Physiol.">
        <title>Rice Annotation Project Database (RAP-DB): an integrative and interactive database for rice genomics.</title>
        <authorList>
            <person name="Sakai H."/>
            <person name="Lee S.S."/>
            <person name="Tanaka T."/>
            <person name="Numa H."/>
            <person name="Kim J."/>
            <person name="Kawahara Y."/>
            <person name="Wakimoto H."/>
            <person name="Yang C.C."/>
            <person name="Iwamoto M."/>
            <person name="Abe T."/>
            <person name="Yamada Y."/>
            <person name="Muto A."/>
            <person name="Inokuchi H."/>
            <person name="Ikemura T."/>
            <person name="Matsumoto T."/>
            <person name="Sasaki T."/>
            <person name="Itoh T."/>
        </authorList>
    </citation>
    <scope>NUCLEOTIDE SEQUENCE [LARGE SCALE GENOMIC DNA]</scope>
    <source>
        <strain evidence="3">cv. Nipponbare</strain>
    </source>
</reference>
<dbReference type="AlphaFoldDB" id="A0A0P0VZP2"/>
<dbReference type="EMBL" id="AP014959">
    <property type="protein sequence ID" value="BAS85083.1"/>
    <property type="molecule type" value="Genomic_DNA"/>
</dbReference>
<gene>
    <name evidence="2" type="ordered locus">Os03g0584224</name>
    <name evidence="2" type="ORF">OSNPB_030584224</name>
</gene>
<dbReference type="InParanoid" id="A0A0P0VZP2"/>
<evidence type="ECO:0000313" key="3">
    <source>
        <dbReference type="Proteomes" id="UP000059680"/>
    </source>
</evidence>
<organism evidence="2 3">
    <name type="scientific">Oryza sativa subsp. japonica</name>
    <name type="common">Rice</name>
    <dbReference type="NCBI Taxonomy" id="39947"/>
    <lineage>
        <taxon>Eukaryota</taxon>
        <taxon>Viridiplantae</taxon>
        <taxon>Streptophyta</taxon>
        <taxon>Embryophyta</taxon>
        <taxon>Tracheophyta</taxon>
        <taxon>Spermatophyta</taxon>
        <taxon>Magnoliopsida</taxon>
        <taxon>Liliopsida</taxon>
        <taxon>Poales</taxon>
        <taxon>Poaceae</taxon>
        <taxon>BOP clade</taxon>
        <taxon>Oryzoideae</taxon>
        <taxon>Oryzeae</taxon>
        <taxon>Oryzinae</taxon>
        <taxon>Oryza</taxon>
        <taxon>Oryza sativa</taxon>
    </lineage>
</organism>
<evidence type="ECO:0000256" key="1">
    <source>
        <dbReference type="SAM" id="MobiDB-lite"/>
    </source>
</evidence>
<proteinExistence type="predicted"/>